<dbReference type="Gene3D" id="3.40.190.10">
    <property type="entry name" value="Periplasmic binding protein-like II"/>
    <property type="match status" value="1"/>
</dbReference>
<dbReference type="GO" id="GO:0030313">
    <property type="term" value="C:cell envelope"/>
    <property type="evidence" value="ECO:0007669"/>
    <property type="project" value="UniProtKB-SubCell"/>
</dbReference>
<dbReference type="InterPro" id="IPR006059">
    <property type="entry name" value="SBP"/>
</dbReference>
<keyword evidence="3" id="KW-0813">Transport</keyword>
<keyword evidence="8" id="KW-1185">Reference proteome</keyword>
<dbReference type="Proteomes" id="UP000282311">
    <property type="component" value="Unassembled WGS sequence"/>
</dbReference>
<evidence type="ECO:0000256" key="4">
    <source>
        <dbReference type="ARBA" id="ARBA00022729"/>
    </source>
</evidence>
<reference evidence="7 8" key="1">
    <citation type="journal article" date="2007" name="Int. J. Syst. Evol. Microbiol.">
        <title>Paenibacillus ginsengarvi sp. nov., isolated from soil from ginseng cultivation.</title>
        <authorList>
            <person name="Yoon M.H."/>
            <person name="Ten L.N."/>
            <person name="Im W.T."/>
        </authorList>
    </citation>
    <scope>NUCLEOTIDE SEQUENCE [LARGE SCALE GENOMIC DNA]</scope>
    <source>
        <strain evidence="7 8">KCTC 13059</strain>
    </source>
</reference>
<dbReference type="EMBL" id="RBAH01000022">
    <property type="protein sequence ID" value="RKN75863.1"/>
    <property type="molecule type" value="Genomic_DNA"/>
</dbReference>
<proteinExistence type="inferred from homology"/>
<name>A0A3B0BRG2_9BACL</name>
<evidence type="ECO:0000256" key="2">
    <source>
        <dbReference type="ARBA" id="ARBA00008520"/>
    </source>
</evidence>
<evidence type="ECO:0000256" key="3">
    <source>
        <dbReference type="ARBA" id="ARBA00022448"/>
    </source>
</evidence>
<evidence type="ECO:0000313" key="7">
    <source>
        <dbReference type="EMBL" id="RKN75863.1"/>
    </source>
</evidence>
<dbReference type="OrthoDB" id="9782846at2"/>
<feature type="region of interest" description="Disordered" evidence="5">
    <location>
        <begin position="25"/>
        <end position="45"/>
    </location>
</feature>
<dbReference type="SUPFAM" id="SSF53850">
    <property type="entry name" value="Periplasmic binding protein-like II"/>
    <property type="match status" value="1"/>
</dbReference>
<gene>
    <name evidence="7" type="ORF">D7M11_25500</name>
</gene>
<feature type="signal peptide" evidence="6">
    <location>
        <begin position="1"/>
        <end position="20"/>
    </location>
</feature>
<feature type="chain" id="PRO_5038795780" evidence="6">
    <location>
        <begin position="21"/>
        <end position="444"/>
    </location>
</feature>
<dbReference type="AlphaFoldDB" id="A0A3B0BRG2"/>
<organism evidence="7 8">
    <name type="scientific">Paenibacillus ginsengarvi</name>
    <dbReference type="NCBI Taxonomy" id="400777"/>
    <lineage>
        <taxon>Bacteria</taxon>
        <taxon>Bacillati</taxon>
        <taxon>Bacillota</taxon>
        <taxon>Bacilli</taxon>
        <taxon>Bacillales</taxon>
        <taxon>Paenibacillaceae</taxon>
        <taxon>Paenibacillus</taxon>
    </lineage>
</organism>
<comment type="subcellular location">
    <subcellularLocation>
        <location evidence="1">Cell envelope</location>
    </subcellularLocation>
</comment>
<sequence>MKSKLLWKSTVLLMSGLILASCSGRSGDGAGPTEPPAAAKTGEPKQLDTKPVTLRVNNWNTAFQQAEFDMFIAEPVRKKYPFITLEYVDFTKGTANTLENLMAAGNTPDIVFTDHPNLAGLLDYDFPADLNEYVRSFSVDLKQISPQVLEGARSIGSNGQLLALPLYSDRMIWFYNKDLFNKFGVPYPTDDMTWDDAMTMFKRLSRQDGGVQYSAFRTINLLMTGSQWGLSLFDSKTGKVSFQTDEWKKSLALLQEINSIPGNTKQTNEDFYQKQTLASLMQSFNIMVNLLDGAEQKGQKINWDVAALPQSKEKPGIAGANKPLYFMVSKSSKNKEQAFAAISHLMGSKEVQKKLSANGKMPVLLDKEVEQAFGSELPILKGRNTAAVYKHKMADLPYTNRFNRIALVEMIGAGTNVLNGTADINSALRAAEEKAKKAIDEKQK</sequence>
<dbReference type="RefSeq" id="WP_120750093.1">
    <property type="nucleotide sequence ID" value="NZ_RBAH01000022.1"/>
</dbReference>
<dbReference type="PANTHER" id="PTHR43649">
    <property type="entry name" value="ARABINOSE-BINDING PROTEIN-RELATED"/>
    <property type="match status" value="1"/>
</dbReference>
<dbReference type="PROSITE" id="PS51257">
    <property type="entry name" value="PROKAR_LIPOPROTEIN"/>
    <property type="match status" value="1"/>
</dbReference>
<comment type="caution">
    <text evidence="7">The sequence shown here is derived from an EMBL/GenBank/DDBJ whole genome shotgun (WGS) entry which is preliminary data.</text>
</comment>
<evidence type="ECO:0000256" key="6">
    <source>
        <dbReference type="SAM" id="SignalP"/>
    </source>
</evidence>
<dbReference type="InterPro" id="IPR050490">
    <property type="entry name" value="Bact_solute-bd_prot1"/>
</dbReference>
<accession>A0A3B0BRG2</accession>
<dbReference type="PANTHER" id="PTHR43649:SF31">
    <property type="entry name" value="SN-GLYCEROL-3-PHOSPHATE-BINDING PERIPLASMIC PROTEIN UGPB"/>
    <property type="match status" value="1"/>
</dbReference>
<evidence type="ECO:0000256" key="5">
    <source>
        <dbReference type="SAM" id="MobiDB-lite"/>
    </source>
</evidence>
<keyword evidence="4 6" id="KW-0732">Signal</keyword>
<protein>
    <submittedName>
        <fullName evidence="7">Extracellular solute-binding protein</fullName>
    </submittedName>
</protein>
<evidence type="ECO:0000256" key="1">
    <source>
        <dbReference type="ARBA" id="ARBA00004196"/>
    </source>
</evidence>
<comment type="similarity">
    <text evidence="2">Belongs to the bacterial solute-binding protein 1 family.</text>
</comment>
<evidence type="ECO:0000313" key="8">
    <source>
        <dbReference type="Proteomes" id="UP000282311"/>
    </source>
</evidence>
<dbReference type="Pfam" id="PF01547">
    <property type="entry name" value="SBP_bac_1"/>
    <property type="match status" value="1"/>
</dbReference>